<keyword evidence="5" id="KW-0966">Cell projection</keyword>
<keyword evidence="3" id="KW-0963">Cytoplasm</keyword>
<keyword evidence="4" id="KW-0206">Cytoskeleton</keyword>
<dbReference type="PROSITE" id="PS51665">
    <property type="entry name" value="ENKURIN"/>
    <property type="match status" value="1"/>
</dbReference>
<gene>
    <name evidence="8" type="ORF">WMSIL1_LOCUS10785</name>
</gene>
<dbReference type="Proteomes" id="UP000321570">
    <property type="component" value="Unassembled WGS sequence"/>
</dbReference>
<feature type="compositionally biased region" description="Polar residues" evidence="6">
    <location>
        <begin position="151"/>
        <end position="161"/>
    </location>
</feature>
<sequence>MNVLQWQNYPLSSPSETIQHRRYGRRSSSSSRNFIRENIENLRYSSHYKADLLTNSNGNLHPISDNVQRYFDNVDSNRNRVGASLSVVSTGGSIQHVTQQKQSIFQKGVKCSIPSVTSKNVKFRTRNVNYVQANAKAVSEGNVPDRRPANKPNQSLSSDRQSLGKLPPYLIRRKNEEAERIAAEKATEGREQTPVGNRRVSEEERINTLHSLEEVYAKTIEEFNRVPLSADTSRAQKRRADLENKLSDLEEVMRAFRKPVVFIKLD</sequence>
<reference evidence="8 9" key="1">
    <citation type="submission" date="2019-07" db="EMBL/GenBank/DDBJ databases">
        <authorList>
            <person name="Jastrzebski P J."/>
            <person name="Paukszto L."/>
            <person name="Jastrzebski P J."/>
        </authorList>
    </citation>
    <scope>NUCLEOTIDE SEQUENCE [LARGE SCALE GENOMIC DNA]</scope>
    <source>
        <strain evidence="8 9">WMS-il1</strain>
    </source>
</reference>
<protein>
    <recommendedName>
        <fullName evidence="7">Enkurin domain-containing protein</fullName>
    </recommendedName>
</protein>
<dbReference type="GO" id="GO:0005929">
    <property type="term" value="C:cilium"/>
    <property type="evidence" value="ECO:0007669"/>
    <property type="project" value="UniProtKB-SubCell"/>
</dbReference>
<accession>A0A564YYB1</accession>
<organism evidence="8 9">
    <name type="scientific">Hymenolepis diminuta</name>
    <name type="common">Rat tapeworm</name>
    <dbReference type="NCBI Taxonomy" id="6216"/>
    <lineage>
        <taxon>Eukaryota</taxon>
        <taxon>Metazoa</taxon>
        <taxon>Spiralia</taxon>
        <taxon>Lophotrochozoa</taxon>
        <taxon>Platyhelminthes</taxon>
        <taxon>Cestoda</taxon>
        <taxon>Eucestoda</taxon>
        <taxon>Cyclophyllidea</taxon>
        <taxon>Hymenolepididae</taxon>
        <taxon>Hymenolepis</taxon>
    </lineage>
</organism>
<dbReference type="PANTHER" id="PTHR21490:SF2">
    <property type="entry name" value="ENKURIN DOMAIN-CONTAINING PROTEIN 1"/>
    <property type="match status" value="1"/>
</dbReference>
<dbReference type="InterPro" id="IPR027012">
    <property type="entry name" value="Enkurin_dom"/>
</dbReference>
<evidence type="ECO:0000256" key="2">
    <source>
        <dbReference type="ARBA" id="ARBA00004245"/>
    </source>
</evidence>
<evidence type="ECO:0000313" key="8">
    <source>
        <dbReference type="EMBL" id="VUZ52222.1"/>
    </source>
</evidence>
<evidence type="ECO:0000256" key="1">
    <source>
        <dbReference type="ARBA" id="ARBA00004138"/>
    </source>
</evidence>
<name>A0A564YYB1_HYMDI</name>
<proteinExistence type="predicted"/>
<feature type="region of interest" description="Disordered" evidence="6">
    <location>
        <begin position="136"/>
        <end position="170"/>
    </location>
</feature>
<evidence type="ECO:0000256" key="3">
    <source>
        <dbReference type="ARBA" id="ARBA00022490"/>
    </source>
</evidence>
<dbReference type="EMBL" id="CABIJS010000477">
    <property type="protein sequence ID" value="VUZ52222.1"/>
    <property type="molecule type" value="Genomic_DNA"/>
</dbReference>
<dbReference type="Pfam" id="PF13864">
    <property type="entry name" value="Enkurin"/>
    <property type="match status" value="1"/>
</dbReference>
<evidence type="ECO:0000256" key="4">
    <source>
        <dbReference type="ARBA" id="ARBA00023212"/>
    </source>
</evidence>
<dbReference type="AlphaFoldDB" id="A0A564YYB1"/>
<evidence type="ECO:0000256" key="6">
    <source>
        <dbReference type="SAM" id="MobiDB-lite"/>
    </source>
</evidence>
<comment type="subcellular location">
    <subcellularLocation>
        <location evidence="1">Cell projection</location>
        <location evidence="1">Cilium</location>
    </subcellularLocation>
    <subcellularLocation>
        <location evidence="2">Cytoplasm</location>
        <location evidence="2">Cytoskeleton</location>
    </subcellularLocation>
</comment>
<evidence type="ECO:0000259" key="7">
    <source>
        <dbReference type="PROSITE" id="PS51665"/>
    </source>
</evidence>
<dbReference type="GO" id="GO:0005881">
    <property type="term" value="C:cytoplasmic microtubule"/>
    <property type="evidence" value="ECO:0007669"/>
    <property type="project" value="TreeGrafter"/>
</dbReference>
<dbReference type="PANTHER" id="PTHR21490">
    <property type="entry name" value="ENKURIN-RELATED"/>
    <property type="match status" value="1"/>
</dbReference>
<evidence type="ECO:0000313" key="9">
    <source>
        <dbReference type="Proteomes" id="UP000321570"/>
    </source>
</evidence>
<feature type="domain" description="Enkurin" evidence="7">
    <location>
        <begin position="172"/>
        <end position="264"/>
    </location>
</feature>
<dbReference type="InterPro" id="IPR052102">
    <property type="entry name" value="Enkurin_domain-protein"/>
</dbReference>
<evidence type="ECO:0000256" key="5">
    <source>
        <dbReference type="ARBA" id="ARBA00023273"/>
    </source>
</evidence>
<keyword evidence="9" id="KW-1185">Reference proteome</keyword>